<dbReference type="VEuPathDB" id="FungiDB:SOCG_00098"/>
<evidence type="ECO:0000256" key="9">
    <source>
        <dbReference type="ARBA" id="ARBA00022840"/>
    </source>
</evidence>
<keyword evidence="7 14" id="KW-0378">Hydrolase</keyword>
<evidence type="ECO:0000313" key="19">
    <source>
        <dbReference type="EMBL" id="EPX72334.1"/>
    </source>
</evidence>
<evidence type="ECO:0000313" key="20">
    <source>
        <dbReference type="Proteomes" id="UP000016088"/>
    </source>
</evidence>
<comment type="subcellular location">
    <subcellularLocation>
        <location evidence="1">Nucleus</location>
        <location evidence="1">Nucleolus</location>
    </subcellularLocation>
</comment>
<dbReference type="Pfam" id="PF00270">
    <property type="entry name" value="DEAD"/>
    <property type="match status" value="1"/>
</dbReference>
<evidence type="ECO:0000256" key="15">
    <source>
        <dbReference type="SAM" id="MobiDB-lite"/>
    </source>
</evidence>
<keyword evidence="4" id="KW-0690">Ribosome biogenesis</keyword>
<dbReference type="eggNOG" id="KOG0331">
    <property type="taxonomic scope" value="Eukaryota"/>
</dbReference>
<evidence type="ECO:0000259" key="16">
    <source>
        <dbReference type="PROSITE" id="PS51192"/>
    </source>
</evidence>
<keyword evidence="6 14" id="KW-0547">Nucleotide-binding</keyword>
<evidence type="ECO:0000256" key="12">
    <source>
        <dbReference type="ARBA" id="ARBA00047984"/>
    </source>
</evidence>
<dbReference type="AlphaFoldDB" id="S9RE24"/>
<evidence type="ECO:0000256" key="2">
    <source>
        <dbReference type="ARBA" id="ARBA00009334"/>
    </source>
</evidence>
<dbReference type="SMART" id="SM00490">
    <property type="entry name" value="HELICc"/>
    <property type="match status" value="1"/>
</dbReference>
<feature type="domain" description="DEAD-box RNA helicase Q" evidence="18">
    <location>
        <begin position="119"/>
        <end position="145"/>
    </location>
</feature>
<feature type="compositionally biased region" description="Basic and acidic residues" evidence="15">
    <location>
        <begin position="1"/>
        <end position="25"/>
    </location>
</feature>
<sequence length="531" mass="58758">MGKRSIKEVKDTDLEKKVEGENVKPKEKKSSKHEHKKQKKTSEKSDKKKKDKKEKKRKEKSEAESTSQEGESNGEEEKTTPKQDSSQSTTNEAARKEYAKEHEINYLDPLSKTPLLPLLDFSELPIHDNLRLGLKNFKDPTPIQAASWPYLFAGRDVVGIAETGSGKTVAFGIPALQYLQNLPKEKPTTRILVVSPTRELAIQTYENIKGLTSDTMFKVAVVYGGAPKNEQVRAARDASVIIGTPGRLLDLINDGAVDCSNVGYLVLDEADRMLDTGFEQDIRNIISQTPDPLKGGARQTVFYSATWPESVRSLAATFLKDPVKITIGSDELSASQNITQIVELLNDSREKERTLINIISKNLASAKQGDKILVFVLYKKEAARVENTLARRFNAVGIHGDMSQGARIQALESFKSNKSPVLVATDVAARGLDIPKVQLVINVTFPLTIEDYIHRIGRTGRANTKGVAHTFFTPEDKSHAGELINVLRQAKQEIPEGLYKYGTAVKPKVNAYGSRITNDAPMKAATKITFD</sequence>
<evidence type="ECO:0000256" key="13">
    <source>
        <dbReference type="PROSITE-ProRule" id="PRU00552"/>
    </source>
</evidence>
<dbReference type="FunFam" id="3.40.50.300:FF:000008">
    <property type="entry name" value="ATP-dependent RNA helicase RhlB"/>
    <property type="match status" value="1"/>
</dbReference>
<dbReference type="InterPro" id="IPR044742">
    <property type="entry name" value="DEAD/DEAH_RhlB"/>
</dbReference>
<dbReference type="GO" id="GO:0000464">
    <property type="term" value="P:endonucleolytic cleavage in ITS1 upstream of 5.8S rRNA from tricistronic rRNA transcript (SSU-rRNA, 5.8S rRNA, LSU-rRNA)"/>
    <property type="evidence" value="ECO:0007669"/>
    <property type="project" value="EnsemblFungi"/>
</dbReference>
<name>S9RE24_SCHOY</name>
<dbReference type="GO" id="GO:0003724">
    <property type="term" value="F:RNA helicase activity"/>
    <property type="evidence" value="ECO:0007669"/>
    <property type="project" value="UniProtKB-EC"/>
</dbReference>
<dbReference type="PROSITE" id="PS51195">
    <property type="entry name" value="Q_MOTIF"/>
    <property type="match status" value="1"/>
</dbReference>
<dbReference type="SMART" id="SM00487">
    <property type="entry name" value="DEXDc"/>
    <property type="match status" value="1"/>
</dbReference>
<keyword evidence="10" id="KW-0539">Nucleus</keyword>
<dbReference type="Pfam" id="PF00271">
    <property type="entry name" value="Helicase_C"/>
    <property type="match status" value="1"/>
</dbReference>
<evidence type="ECO:0000256" key="10">
    <source>
        <dbReference type="ARBA" id="ARBA00023242"/>
    </source>
</evidence>
<evidence type="ECO:0000259" key="18">
    <source>
        <dbReference type="PROSITE" id="PS51195"/>
    </source>
</evidence>
<dbReference type="PROSITE" id="PS00039">
    <property type="entry name" value="DEAD_ATP_HELICASE"/>
    <property type="match status" value="1"/>
</dbReference>
<evidence type="ECO:0000256" key="5">
    <source>
        <dbReference type="ARBA" id="ARBA00022552"/>
    </source>
</evidence>
<feature type="domain" description="Helicase ATP-binding" evidence="16">
    <location>
        <begin position="148"/>
        <end position="325"/>
    </location>
</feature>
<proteinExistence type="inferred from homology"/>
<evidence type="ECO:0000256" key="11">
    <source>
        <dbReference type="ARBA" id="ARBA00037449"/>
    </source>
</evidence>
<dbReference type="PROSITE" id="PS51194">
    <property type="entry name" value="HELICASE_CTER"/>
    <property type="match status" value="1"/>
</dbReference>
<comment type="similarity">
    <text evidence="2">Belongs to the DEAD box helicase family. DDX5/DBP2 subfamily.</text>
</comment>
<dbReference type="InterPro" id="IPR011545">
    <property type="entry name" value="DEAD/DEAH_box_helicase_dom"/>
</dbReference>
<keyword evidence="5" id="KW-0698">rRNA processing</keyword>
<evidence type="ECO:0000256" key="4">
    <source>
        <dbReference type="ARBA" id="ARBA00022517"/>
    </source>
</evidence>
<evidence type="ECO:0000256" key="6">
    <source>
        <dbReference type="ARBA" id="ARBA00022741"/>
    </source>
</evidence>
<dbReference type="SUPFAM" id="SSF52540">
    <property type="entry name" value="P-loop containing nucleoside triphosphate hydrolases"/>
    <property type="match status" value="2"/>
</dbReference>
<dbReference type="GO" id="GO:0030687">
    <property type="term" value="C:preribosome, large subunit precursor"/>
    <property type="evidence" value="ECO:0007669"/>
    <property type="project" value="EnsemblFungi"/>
</dbReference>
<keyword evidence="20" id="KW-1185">Reference proteome</keyword>
<dbReference type="GO" id="GO:0005730">
    <property type="term" value="C:nucleolus"/>
    <property type="evidence" value="ECO:0007669"/>
    <property type="project" value="EnsemblFungi"/>
</dbReference>
<protein>
    <recommendedName>
        <fullName evidence="3">RNA helicase</fullName>
        <ecNumber evidence="3">3.6.4.13</ecNumber>
    </recommendedName>
</protein>
<feature type="domain" description="Helicase C-terminal" evidence="17">
    <location>
        <begin position="337"/>
        <end position="502"/>
    </location>
</feature>
<keyword evidence="8 14" id="KW-0347">Helicase</keyword>
<dbReference type="Proteomes" id="UP000016088">
    <property type="component" value="Unassembled WGS sequence"/>
</dbReference>
<dbReference type="CDD" id="cd00268">
    <property type="entry name" value="DEADc"/>
    <property type="match status" value="1"/>
</dbReference>
<dbReference type="GO" id="GO:0016787">
    <property type="term" value="F:hydrolase activity"/>
    <property type="evidence" value="ECO:0007669"/>
    <property type="project" value="UniProtKB-KW"/>
</dbReference>
<feature type="short sequence motif" description="Q motif" evidence="13">
    <location>
        <begin position="119"/>
        <end position="145"/>
    </location>
</feature>
<comment type="catalytic activity">
    <reaction evidence="12">
        <text>ATP + H2O = ADP + phosphate + H(+)</text>
        <dbReference type="Rhea" id="RHEA:13065"/>
        <dbReference type="ChEBI" id="CHEBI:15377"/>
        <dbReference type="ChEBI" id="CHEBI:15378"/>
        <dbReference type="ChEBI" id="CHEBI:30616"/>
        <dbReference type="ChEBI" id="CHEBI:43474"/>
        <dbReference type="ChEBI" id="CHEBI:456216"/>
        <dbReference type="EC" id="3.6.4.13"/>
    </reaction>
</comment>
<dbReference type="GO" id="GO:0005524">
    <property type="term" value="F:ATP binding"/>
    <property type="evidence" value="ECO:0007669"/>
    <property type="project" value="UniProtKB-KW"/>
</dbReference>
<dbReference type="InterPro" id="IPR027417">
    <property type="entry name" value="P-loop_NTPase"/>
</dbReference>
<evidence type="ECO:0000256" key="14">
    <source>
        <dbReference type="RuleBase" id="RU000492"/>
    </source>
</evidence>
<feature type="compositionally biased region" description="Polar residues" evidence="15">
    <location>
        <begin position="82"/>
        <end position="92"/>
    </location>
</feature>
<keyword evidence="9 14" id="KW-0067">ATP-binding</keyword>
<accession>S9RE24</accession>
<evidence type="ECO:0000256" key="1">
    <source>
        <dbReference type="ARBA" id="ARBA00004604"/>
    </source>
</evidence>
<comment type="function">
    <text evidence="11">ATP-dependent RNA helicase required for 60S ribosomal subunit synthesis. Involved in efficient pre-rRNA processing, predominantly at site A3, which is necessary for the normal formation of 25S and 5.8S rRNAs.</text>
</comment>
<organism evidence="19 20">
    <name type="scientific">Schizosaccharomyces octosporus (strain yFS286)</name>
    <name type="common">Fission yeast</name>
    <name type="synonym">Octosporomyces octosporus</name>
    <dbReference type="NCBI Taxonomy" id="483514"/>
    <lineage>
        <taxon>Eukaryota</taxon>
        <taxon>Fungi</taxon>
        <taxon>Dikarya</taxon>
        <taxon>Ascomycota</taxon>
        <taxon>Taphrinomycotina</taxon>
        <taxon>Schizosaccharomycetes</taxon>
        <taxon>Schizosaccharomycetales</taxon>
        <taxon>Schizosaccharomycetaceae</taxon>
        <taxon>Schizosaccharomyces</taxon>
    </lineage>
</organism>
<evidence type="ECO:0000256" key="7">
    <source>
        <dbReference type="ARBA" id="ARBA00022801"/>
    </source>
</evidence>
<dbReference type="EMBL" id="KE503207">
    <property type="protein sequence ID" value="EPX72334.1"/>
    <property type="molecule type" value="Genomic_DNA"/>
</dbReference>
<feature type="compositionally biased region" description="Basic residues" evidence="15">
    <location>
        <begin position="49"/>
        <end position="58"/>
    </location>
</feature>
<dbReference type="GeneID" id="25029082"/>
<dbReference type="OrthoDB" id="196131at2759"/>
<dbReference type="InterPro" id="IPR001650">
    <property type="entry name" value="Helicase_C-like"/>
</dbReference>
<dbReference type="CDD" id="cd18787">
    <property type="entry name" value="SF2_C_DEAD"/>
    <property type="match status" value="1"/>
</dbReference>
<dbReference type="PROSITE" id="PS51192">
    <property type="entry name" value="HELICASE_ATP_BIND_1"/>
    <property type="match status" value="1"/>
</dbReference>
<dbReference type="HOGENOM" id="CLU_003041_1_5_1"/>
<reference evidence="19 20" key="1">
    <citation type="journal article" date="2011" name="Science">
        <title>Comparative functional genomics of the fission yeasts.</title>
        <authorList>
            <person name="Rhind N."/>
            <person name="Chen Z."/>
            <person name="Yassour M."/>
            <person name="Thompson D.A."/>
            <person name="Haas B.J."/>
            <person name="Habib N."/>
            <person name="Wapinski I."/>
            <person name="Roy S."/>
            <person name="Lin M.F."/>
            <person name="Heiman D.I."/>
            <person name="Young S.K."/>
            <person name="Furuya K."/>
            <person name="Guo Y."/>
            <person name="Pidoux A."/>
            <person name="Chen H.M."/>
            <person name="Robbertse B."/>
            <person name="Goldberg J.M."/>
            <person name="Aoki K."/>
            <person name="Bayne E.H."/>
            <person name="Berlin A.M."/>
            <person name="Desjardins C.A."/>
            <person name="Dobbs E."/>
            <person name="Dukaj L."/>
            <person name="Fan L."/>
            <person name="FitzGerald M.G."/>
            <person name="French C."/>
            <person name="Gujja S."/>
            <person name="Hansen K."/>
            <person name="Keifenheim D."/>
            <person name="Levin J.Z."/>
            <person name="Mosher R.A."/>
            <person name="Mueller C.A."/>
            <person name="Pfiffner J."/>
            <person name="Priest M."/>
            <person name="Russ C."/>
            <person name="Smialowska A."/>
            <person name="Swoboda P."/>
            <person name="Sykes S.M."/>
            <person name="Vaughn M."/>
            <person name="Vengrova S."/>
            <person name="Yoder R."/>
            <person name="Zeng Q."/>
            <person name="Allshire R."/>
            <person name="Baulcombe D."/>
            <person name="Birren B.W."/>
            <person name="Brown W."/>
            <person name="Ekwall K."/>
            <person name="Kellis M."/>
            <person name="Leatherwood J."/>
            <person name="Levin H."/>
            <person name="Margalit H."/>
            <person name="Martienssen R."/>
            <person name="Nieduszynski C.A."/>
            <person name="Spatafora J.W."/>
            <person name="Friedman N."/>
            <person name="Dalgaard J.Z."/>
            <person name="Baumann P."/>
            <person name="Niki H."/>
            <person name="Regev A."/>
            <person name="Nusbaum C."/>
        </authorList>
    </citation>
    <scope>NUCLEOTIDE SEQUENCE [LARGE SCALE GENOMIC DNA]</scope>
    <source>
        <strain evidence="20">yFS286</strain>
    </source>
</reference>
<dbReference type="Gene3D" id="3.40.50.300">
    <property type="entry name" value="P-loop containing nucleotide triphosphate hydrolases"/>
    <property type="match status" value="2"/>
</dbReference>
<evidence type="ECO:0000256" key="3">
    <source>
        <dbReference type="ARBA" id="ARBA00012552"/>
    </source>
</evidence>
<dbReference type="OMA" id="KKTHDMY"/>
<dbReference type="RefSeq" id="XP_013017972.1">
    <property type="nucleotide sequence ID" value="XM_013162518.1"/>
</dbReference>
<dbReference type="InterPro" id="IPR000629">
    <property type="entry name" value="RNA-helicase_DEAD-box_CS"/>
</dbReference>
<evidence type="ECO:0000256" key="8">
    <source>
        <dbReference type="ARBA" id="ARBA00022806"/>
    </source>
</evidence>
<dbReference type="EC" id="3.6.4.13" evidence="3"/>
<dbReference type="InterPro" id="IPR014001">
    <property type="entry name" value="Helicase_ATP-bd"/>
</dbReference>
<feature type="region of interest" description="Disordered" evidence="15">
    <location>
        <begin position="1"/>
        <end position="95"/>
    </location>
</feature>
<evidence type="ECO:0000259" key="17">
    <source>
        <dbReference type="PROSITE" id="PS51194"/>
    </source>
</evidence>
<feature type="compositionally biased region" description="Basic residues" evidence="15">
    <location>
        <begin position="26"/>
        <end position="39"/>
    </location>
</feature>
<gene>
    <name evidence="19" type="ORF">SOCG_00098</name>
</gene>
<dbReference type="GO" id="GO:0003676">
    <property type="term" value="F:nucleic acid binding"/>
    <property type="evidence" value="ECO:0007669"/>
    <property type="project" value="InterPro"/>
</dbReference>
<dbReference type="PANTHER" id="PTHR47958">
    <property type="entry name" value="ATP-DEPENDENT RNA HELICASE DBP3"/>
    <property type="match status" value="1"/>
</dbReference>
<dbReference type="InterPro" id="IPR014014">
    <property type="entry name" value="RNA_helicase_DEAD_Q_motif"/>
</dbReference>